<comment type="caution">
    <text evidence="1">The sequence shown here is derived from an EMBL/GenBank/DDBJ whole genome shotgun (WGS) entry which is preliminary data.</text>
</comment>
<dbReference type="RefSeq" id="XP_043144537.1">
    <property type="nucleotide sequence ID" value="XM_043288602.1"/>
</dbReference>
<dbReference type="EMBL" id="BBXM02000002">
    <property type="protein sequence ID" value="GIC87271.1"/>
    <property type="molecule type" value="Genomic_DNA"/>
</dbReference>
<proteinExistence type="predicted"/>
<dbReference type="Proteomes" id="UP000036893">
    <property type="component" value="Unassembled WGS sequence"/>
</dbReference>
<organism evidence="1 2">
    <name type="scientific">Aspergillus udagawae</name>
    <dbReference type="NCBI Taxonomy" id="91492"/>
    <lineage>
        <taxon>Eukaryota</taxon>
        <taxon>Fungi</taxon>
        <taxon>Dikarya</taxon>
        <taxon>Ascomycota</taxon>
        <taxon>Pezizomycotina</taxon>
        <taxon>Eurotiomycetes</taxon>
        <taxon>Eurotiomycetidae</taxon>
        <taxon>Eurotiales</taxon>
        <taxon>Aspergillaceae</taxon>
        <taxon>Aspergillus</taxon>
        <taxon>Aspergillus subgen. Fumigati</taxon>
    </lineage>
</organism>
<evidence type="ECO:0000313" key="2">
    <source>
        <dbReference type="Proteomes" id="UP000036893"/>
    </source>
</evidence>
<evidence type="ECO:0000313" key="1">
    <source>
        <dbReference type="EMBL" id="GIC87271.1"/>
    </source>
</evidence>
<dbReference type="GeneID" id="66991131"/>
<sequence length="125" mass="14015">MDIGTVDVPELFALGSITRISHPFSAVPSSRTSTAVTGDVPFPFDFSEADDERIKRDSDDATVGIELVAEVKERMGDLWPDEGFIDHERYDACNAALNEVKGQLLEQLAGTDEERAEYERYWPFE</sequence>
<gene>
    <name evidence="1" type="ORF">Aud_003655</name>
</gene>
<protein>
    <submittedName>
        <fullName evidence="1">Uncharacterized protein</fullName>
    </submittedName>
</protein>
<dbReference type="AlphaFoldDB" id="A0A8E0QQV1"/>
<reference evidence="1" key="2">
    <citation type="submission" date="2021-01" db="EMBL/GenBank/DDBJ databases">
        <title>Pan-genome distribution and transcriptional activeness of fungal secondary metabolism genes in Aspergillus section Fumigati.</title>
        <authorList>
            <person name="Takahashi H."/>
            <person name="Umemura M."/>
            <person name="Ninomiya A."/>
            <person name="Kusuya Y."/>
            <person name="Urayama S."/>
            <person name="Shimizu M."/>
            <person name="Watanabe A."/>
            <person name="Kamei K."/>
            <person name="Yaguchi T."/>
            <person name="Hagiwara D."/>
        </authorList>
    </citation>
    <scope>NUCLEOTIDE SEQUENCE</scope>
    <source>
        <strain evidence="1">IFM 46973</strain>
    </source>
</reference>
<name>A0A8E0QQV1_9EURO</name>
<reference evidence="1" key="1">
    <citation type="journal article" date="2015" name="Genome Announc.">
        <title>Draft Genome Sequence of the Pathogenic Filamentous Fungus Aspergillus udagawae Strain IFM 46973T.</title>
        <authorList>
            <person name="Kusuya Y."/>
            <person name="Takahashi-Nakaguchi A."/>
            <person name="Takahashi H."/>
            <person name="Yaguchi T."/>
        </authorList>
    </citation>
    <scope>NUCLEOTIDE SEQUENCE</scope>
    <source>
        <strain evidence="1">IFM 46973</strain>
    </source>
</reference>
<accession>A0A8E0QQV1</accession>